<dbReference type="InterPro" id="IPR039327">
    <property type="entry name" value="CON7-like"/>
</dbReference>
<comment type="caution">
    <text evidence="1">The sequence shown here is derived from an EMBL/GenBank/DDBJ whole genome shotgun (WGS) entry which is preliminary data.</text>
</comment>
<proteinExistence type="predicted"/>
<organism evidence="1 2">
    <name type="scientific">Apiospora rasikravindrae</name>
    <dbReference type="NCBI Taxonomy" id="990691"/>
    <lineage>
        <taxon>Eukaryota</taxon>
        <taxon>Fungi</taxon>
        <taxon>Dikarya</taxon>
        <taxon>Ascomycota</taxon>
        <taxon>Pezizomycotina</taxon>
        <taxon>Sordariomycetes</taxon>
        <taxon>Xylariomycetidae</taxon>
        <taxon>Amphisphaeriales</taxon>
        <taxon>Apiosporaceae</taxon>
        <taxon>Apiospora</taxon>
    </lineage>
</organism>
<sequence>MGDALGAAGSIVGIVAFGLKLATTLQTYVETVADAEQTLQDIAFEVSTTASALKQLQDLIEADALATQENRLPVLNANGKREIESLGRKCETVYQAIVHLLVKSNGADVEGHLAKSTSIADLEALKTKTLFGKLKWPWVEKKIKKHQGELRWLKMSLLLHIQIAQLAQTGSTKMSVTINSFLS</sequence>
<gene>
    <name evidence="1" type="ORF">PG993_005395</name>
</gene>
<evidence type="ECO:0008006" key="3">
    <source>
        <dbReference type="Google" id="ProtNLM"/>
    </source>
</evidence>
<dbReference type="Proteomes" id="UP001444661">
    <property type="component" value="Unassembled WGS sequence"/>
</dbReference>
<dbReference type="EMBL" id="JAQQWK010000003">
    <property type="protein sequence ID" value="KAK8045371.1"/>
    <property type="molecule type" value="Genomic_DNA"/>
</dbReference>
<evidence type="ECO:0000313" key="1">
    <source>
        <dbReference type="EMBL" id="KAK8045371.1"/>
    </source>
</evidence>
<protein>
    <recommendedName>
        <fullName evidence="3">Fungal N-terminal domain-containing protein</fullName>
    </recommendedName>
</protein>
<dbReference type="PANTHER" id="PTHR36167:SF4">
    <property type="entry name" value="FUNGAL N-TERMINAL DOMAIN-CONTAINING PROTEIN"/>
    <property type="match status" value="1"/>
</dbReference>
<keyword evidence="2" id="KW-1185">Reference proteome</keyword>
<dbReference type="PANTHER" id="PTHR36167">
    <property type="entry name" value="C2H2 FINGER DOMAIN TRANSCRIPTION FACTOR (EUROFUNG)-RELATED"/>
    <property type="match status" value="1"/>
</dbReference>
<evidence type="ECO:0000313" key="2">
    <source>
        <dbReference type="Proteomes" id="UP001444661"/>
    </source>
</evidence>
<name>A0ABR1TFG3_9PEZI</name>
<accession>A0ABR1TFG3</accession>
<reference evidence="1 2" key="1">
    <citation type="submission" date="2023-01" db="EMBL/GenBank/DDBJ databases">
        <title>Analysis of 21 Apiospora genomes using comparative genomics revels a genus with tremendous synthesis potential of carbohydrate active enzymes and secondary metabolites.</title>
        <authorList>
            <person name="Sorensen T."/>
        </authorList>
    </citation>
    <scope>NUCLEOTIDE SEQUENCE [LARGE SCALE GENOMIC DNA]</scope>
    <source>
        <strain evidence="1 2">CBS 33761</strain>
    </source>
</reference>